<reference evidence="3" key="1">
    <citation type="submission" date="2015-12" db="EMBL/GenBank/DDBJ databases">
        <title>De novo transcriptome assembly of four potential Pierce s Disease insect vectors from Arizona vineyards.</title>
        <authorList>
            <person name="Tassone E.E."/>
        </authorList>
    </citation>
    <scope>NUCLEOTIDE SEQUENCE</scope>
</reference>
<dbReference type="InterPro" id="IPR029281">
    <property type="entry name" value="FAM194_C"/>
</dbReference>
<feature type="domain" description="FAM194 C-terminal" evidence="2">
    <location>
        <begin position="537"/>
        <end position="615"/>
    </location>
</feature>
<feature type="compositionally biased region" description="Polar residues" evidence="1">
    <location>
        <begin position="451"/>
        <end position="470"/>
    </location>
</feature>
<feature type="compositionally biased region" description="Basic and acidic residues" evidence="1">
    <location>
        <begin position="303"/>
        <end position="325"/>
    </location>
</feature>
<name>A0A1B6EGC8_9HEMI</name>
<evidence type="ECO:0000259" key="2">
    <source>
        <dbReference type="Pfam" id="PF14977"/>
    </source>
</evidence>
<proteinExistence type="predicted"/>
<evidence type="ECO:0000256" key="1">
    <source>
        <dbReference type="SAM" id="MobiDB-lite"/>
    </source>
</evidence>
<dbReference type="Pfam" id="PF14977">
    <property type="entry name" value="FAM194"/>
    <property type="match status" value="1"/>
</dbReference>
<accession>A0A1B6EGC8</accession>
<dbReference type="AlphaFoldDB" id="A0A1B6EGC8"/>
<gene>
    <name evidence="3" type="ORF">g.10863</name>
</gene>
<organism evidence="3">
    <name type="scientific">Clastoptera arizonana</name>
    <name type="common">Arizona spittle bug</name>
    <dbReference type="NCBI Taxonomy" id="38151"/>
    <lineage>
        <taxon>Eukaryota</taxon>
        <taxon>Metazoa</taxon>
        <taxon>Ecdysozoa</taxon>
        <taxon>Arthropoda</taxon>
        <taxon>Hexapoda</taxon>
        <taxon>Insecta</taxon>
        <taxon>Pterygota</taxon>
        <taxon>Neoptera</taxon>
        <taxon>Paraneoptera</taxon>
        <taxon>Hemiptera</taxon>
        <taxon>Auchenorrhyncha</taxon>
        <taxon>Cercopoidea</taxon>
        <taxon>Clastopteridae</taxon>
        <taxon>Clastoptera</taxon>
    </lineage>
</organism>
<feature type="region of interest" description="Disordered" evidence="1">
    <location>
        <begin position="294"/>
        <end position="472"/>
    </location>
</feature>
<evidence type="ECO:0000313" key="3">
    <source>
        <dbReference type="EMBL" id="JAS36940.1"/>
    </source>
</evidence>
<feature type="compositionally biased region" description="Basic and acidic residues" evidence="1">
    <location>
        <begin position="365"/>
        <end position="422"/>
    </location>
</feature>
<dbReference type="EMBL" id="GEDC01000358">
    <property type="protein sequence ID" value="JAS36940.1"/>
    <property type="molecule type" value="Transcribed_RNA"/>
</dbReference>
<sequence>MAGKYSLEKNQPHYKITNLKNKYKPRYISYKEFEEIKAMLFKNKVYIIKSKLILNMNERSKYHLVKRDKNKLLIRSHSSISLTSTQSKENIWEFNPLSNENDELSFSDRRYKVNRRTKSLIQGGRKESKEITSNWKISDSRGETAKMKFLKETTLDITTPFIKPLLSDLKIRSIQEAQKICSERLEDDKFINEGFEPAEFETLPFVEPYNGMPESNILYTNQVQNITSTNISSADAINQKNILDKGKKSKEQNRLKEKQLKLNKLDVEGEKSMFSKKTHLKNKDNELMKKYKNQKRMHPALKNKNDGEIITDLNKKTSRKSEQIKKLLKANNKNENNLKDSSEMTNYNNNDKETKDINLQKIHSKSTEDLKETLSEKKQTISDKSKRSRSGGKDSVKSRDKDMSLSRSEKKENVMHGTREISDGPEDESKDSVTYKKTKRSGGGGTDAKTKSISSKLKTNISEGSRNKNNFSKDGKRMIQKVNVIIHAIYYQLSDKKFMELGWTLEPTDTDFARIVTFRTHPANPKTYAFRNRDVVEEKFYKNGNLAYRIELDSTGKLLYNSGHIAMVFTQNNLGNRITIYTEPNYDDVKSTKSRILGAFDSFGNGVIYDDFGKIR</sequence>
<protein>
    <recommendedName>
        <fullName evidence="2">FAM194 C-terminal domain-containing protein</fullName>
    </recommendedName>
</protein>